<dbReference type="InterPro" id="IPR020471">
    <property type="entry name" value="AKR"/>
</dbReference>
<sequence length="389" mass="41441">MSSDGVQEPNWYGTGGFPHLMHGPNFRRNGPSSTSHNYGELRAGSQRMATQAASDVHTRAGHGTWNGPAPRGAGEAALAAMEAKKAAEAASRAVNEPKTVYVSGRDMPLLGLRTNKLASADAISAAVAAGFRMFDCAPSYGTEALVGEGLKAVTGVPRDQLYIASKLPNDAHQPAAVSEACAKSLADLGCDYLDLYLVEWPEAWLPGTQQSDESANILQTWAAMEKLVDEGLVKAIGVANFGLATVEEILGACRIKPTVNQVELHPLLADRKMVGVLFRKGVQCVASCPLAGRSSDLLAHPSVAALAAELGRSAHEVLLKWNTQRGIPVLPSMSEDLAVDAAAFFSWKLNNAQKAALDKLDAHRRFFNVDWHTWDDPEKGGALKPSLVL</sequence>
<feature type="domain" description="NADP-dependent oxidoreductase" evidence="1">
    <location>
        <begin position="114"/>
        <end position="361"/>
    </location>
</feature>
<dbReference type="SUPFAM" id="SSF51430">
    <property type="entry name" value="NAD(P)-linked oxidoreductase"/>
    <property type="match status" value="1"/>
</dbReference>
<dbReference type="PANTHER" id="PTHR11732">
    <property type="entry name" value="ALDO/KETO REDUCTASE"/>
    <property type="match status" value="1"/>
</dbReference>
<organism evidence="2">
    <name type="scientific">Tetraselmis chuii</name>
    <dbReference type="NCBI Taxonomy" id="63592"/>
    <lineage>
        <taxon>Eukaryota</taxon>
        <taxon>Viridiplantae</taxon>
        <taxon>Chlorophyta</taxon>
        <taxon>core chlorophytes</taxon>
        <taxon>Chlorodendrophyceae</taxon>
        <taxon>Chlorodendrales</taxon>
        <taxon>Chlorodendraceae</taxon>
        <taxon>Tetraselmis</taxon>
    </lineage>
</organism>
<evidence type="ECO:0000259" key="1">
    <source>
        <dbReference type="Pfam" id="PF00248"/>
    </source>
</evidence>
<dbReference type="InterPro" id="IPR036812">
    <property type="entry name" value="NAD(P)_OxRdtase_dom_sf"/>
</dbReference>
<dbReference type="Gene3D" id="3.20.20.100">
    <property type="entry name" value="NADP-dependent oxidoreductase domain"/>
    <property type="match status" value="1"/>
</dbReference>
<accession>A0A7S1SPM4</accession>
<dbReference type="EMBL" id="HBGG01013058">
    <property type="protein sequence ID" value="CAD9204451.1"/>
    <property type="molecule type" value="Transcribed_RNA"/>
</dbReference>
<dbReference type="PRINTS" id="PR00069">
    <property type="entry name" value="ALDKETRDTASE"/>
</dbReference>
<reference evidence="2" key="1">
    <citation type="submission" date="2021-01" db="EMBL/GenBank/DDBJ databases">
        <authorList>
            <person name="Corre E."/>
            <person name="Pelletier E."/>
            <person name="Niang G."/>
            <person name="Scheremetjew M."/>
            <person name="Finn R."/>
            <person name="Kale V."/>
            <person name="Holt S."/>
            <person name="Cochrane G."/>
            <person name="Meng A."/>
            <person name="Brown T."/>
            <person name="Cohen L."/>
        </authorList>
    </citation>
    <scope>NUCLEOTIDE SEQUENCE</scope>
    <source>
        <strain evidence="2">PLY429</strain>
    </source>
</reference>
<dbReference type="Pfam" id="PF00248">
    <property type="entry name" value="Aldo_ket_red"/>
    <property type="match status" value="1"/>
</dbReference>
<dbReference type="GO" id="GO:0016491">
    <property type="term" value="F:oxidoreductase activity"/>
    <property type="evidence" value="ECO:0007669"/>
    <property type="project" value="InterPro"/>
</dbReference>
<evidence type="ECO:0000313" key="2">
    <source>
        <dbReference type="EMBL" id="CAD9204451.1"/>
    </source>
</evidence>
<name>A0A7S1SPM4_9CHLO</name>
<dbReference type="InterPro" id="IPR023210">
    <property type="entry name" value="NADP_OxRdtase_dom"/>
</dbReference>
<dbReference type="CDD" id="cd19071">
    <property type="entry name" value="AKR_AKR1-5-like"/>
    <property type="match status" value="1"/>
</dbReference>
<gene>
    <name evidence="2" type="ORF">TCHU04912_LOCUS6686</name>
</gene>
<protein>
    <recommendedName>
        <fullName evidence="1">NADP-dependent oxidoreductase domain-containing protein</fullName>
    </recommendedName>
</protein>
<proteinExistence type="predicted"/>
<dbReference type="AlphaFoldDB" id="A0A7S1SPM4"/>